<dbReference type="GO" id="GO:0016811">
    <property type="term" value="F:hydrolase activity, acting on carbon-nitrogen (but not peptide) bonds, in linear amides"/>
    <property type="evidence" value="ECO:0007669"/>
    <property type="project" value="InterPro"/>
</dbReference>
<dbReference type="RefSeq" id="WP_052091199.1">
    <property type="nucleotide sequence ID" value="NZ_JPMX01000053.1"/>
</dbReference>
<dbReference type="OrthoDB" id="9785236at2"/>
<sequence length="317" mass="32684">MEPRHVLLPDERTLHGYWDPSLPPALTVEPGTTVRIGTLDSGWSTGPYTGADTTADLAERPRHPAYDPAAGHALTGPVGIQGAAPGQVLAVRIDDVVPGAFGTTYCGLRSTALNERLGVTAAPVVHRWTLDGTAGIGRNQAGHSVALRPFLGVMGVPPAQPGQHSTVPPYWHGGNIDCRELVAGSTLFLPVTVPGGLLSVGDGHAAQGDGEVAGTAIECPMDAVDLTLDVLPDLFGAPVTTPIARTPVGWVTMGVADDLDEAMAIALDAMLDVLAALHGIGRSDALALASVVVDLRVTQVVNQVVGVHAVLPWGAIR</sequence>
<dbReference type="AlphaFoldDB" id="A0A098Y761"/>
<keyword evidence="2" id="KW-1185">Reference proteome</keyword>
<dbReference type="Pfam" id="PF03069">
    <property type="entry name" value="FmdA_AmdA"/>
    <property type="match status" value="2"/>
</dbReference>
<dbReference type="InterPro" id="IPR004304">
    <property type="entry name" value="FmdA_AmdA"/>
</dbReference>
<organism evidence="1 2">
    <name type="scientific">Modestobacter caceresii</name>
    <dbReference type="NCBI Taxonomy" id="1522368"/>
    <lineage>
        <taxon>Bacteria</taxon>
        <taxon>Bacillati</taxon>
        <taxon>Actinomycetota</taxon>
        <taxon>Actinomycetes</taxon>
        <taxon>Geodermatophilales</taxon>
        <taxon>Geodermatophilaceae</taxon>
        <taxon>Modestobacter</taxon>
    </lineage>
</organism>
<evidence type="ECO:0000313" key="1">
    <source>
        <dbReference type="EMBL" id="KGH46289.1"/>
    </source>
</evidence>
<dbReference type="SUPFAM" id="SSF141130">
    <property type="entry name" value="Acetamidase/Formamidase-like"/>
    <property type="match status" value="1"/>
</dbReference>
<dbReference type="PANTHER" id="PTHR31891:SF1">
    <property type="entry name" value="FORMAMIDASE C869.04-RELATED"/>
    <property type="match status" value="1"/>
</dbReference>
<dbReference type="Gene3D" id="3.10.28.20">
    <property type="entry name" value="Acetamidase/Formamidase-like domains"/>
    <property type="match status" value="1"/>
</dbReference>
<proteinExistence type="predicted"/>
<dbReference type="STRING" id="1522368.IN07_12640"/>
<evidence type="ECO:0000313" key="2">
    <source>
        <dbReference type="Proteomes" id="UP000029713"/>
    </source>
</evidence>
<dbReference type="PANTHER" id="PTHR31891">
    <property type="entry name" value="FORMAMIDASE C869.04-RELATED"/>
    <property type="match status" value="1"/>
</dbReference>
<gene>
    <name evidence="1" type="ORF">IN07_12640</name>
</gene>
<dbReference type="EMBL" id="JPMX01000053">
    <property type="protein sequence ID" value="KGH46289.1"/>
    <property type="molecule type" value="Genomic_DNA"/>
</dbReference>
<protein>
    <submittedName>
        <fullName evidence="1">Acetamidase</fullName>
    </submittedName>
</protein>
<dbReference type="Gene3D" id="2.60.120.580">
    <property type="entry name" value="Acetamidase/Formamidase-like domains"/>
    <property type="match status" value="2"/>
</dbReference>
<comment type="caution">
    <text evidence="1">The sequence shown here is derived from an EMBL/GenBank/DDBJ whole genome shotgun (WGS) entry which is preliminary data.</text>
</comment>
<accession>A0A098Y761</accession>
<name>A0A098Y761_9ACTN</name>
<reference evidence="1 2" key="1">
    <citation type="submission" date="2014-07" db="EMBL/GenBank/DDBJ databases">
        <title>Biosystematic studies on Modestobacter strains isolated from extreme hyper-arid desert soil and from historic building.</title>
        <authorList>
            <person name="Bukarasam K."/>
            <person name="Bull A."/>
            <person name="Girard G."/>
            <person name="van Wezel G."/>
            <person name="Goodfellow M."/>
        </authorList>
    </citation>
    <scope>NUCLEOTIDE SEQUENCE [LARGE SCALE GENOMIC DNA]</scope>
    <source>
        <strain evidence="1 2">KNN45-2b</strain>
    </source>
</reference>
<dbReference type="Proteomes" id="UP000029713">
    <property type="component" value="Unassembled WGS sequence"/>
</dbReference>